<keyword evidence="6" id="KW-1185">Reference proteome</keyword>
<reference evidence="5" key="1">
    <citation type="submission" date="2022-02" db="EMBL/GenBank/DDBJ databases">
        <authorList>
            <person name="King R."/>
        </authorList>
    </citation>
    <scope>NUCLEOTIDE SEQUENCE</scope>
</reference>
<evidence type="ECO:0000256" key="3">
    <source>
        <dbReference type="ARBA" id="ARBA00022989"/>
    </source>
</evidence>
<evidence type="ECO:0000313" key="6">
    <source>
        <dbReference type="Proteomes" id="UP001154329"/>
    </source>
</evidence>
<name>A0A9P0J9R5_APHGO</name>
<reference evidence="5" key="2">
    <citation type="submission" date="2022-10" db="EMBL/GenBank/DDBJ databases">
        <authorList>
            <consortium name="ENA_rothamsted_submissions"/>
            <consortium name="culmorum"/>
            <person name="King R."/>
        </authorList>
    </citation>
    <scope>NUCLEOTIDE SEQUENCE</scope>
</reference>
<organism evidence="5 6">
    <name type="scientific">Aphis gossypii</name>
    <name type="common">Cotton aphid</name>
    <dbReference type="NCBI Taxonomy" id="80765"/>
    <lineage>
        <taxon>Eukaryota</taxon>
        <taxon>Metazoa</taxon>
        <taxon>Ecdysozoa</taxon>
        <taxon>Arthropoda</taxon>
        <taxon>Hexapoda</taxon>
        <taxon>Insecta</taxon>
        <taxon>Pterygota</taxon>
        <taxon>Neoptera</taxon>
        <taxon>Paraneoptera</taxon>
        <taxon>Hemiptera</taxon>
        <taxon>Sternorrhyncha</taxon>
        <taxon>Aphidomorpha</taxon>
        <taxon>Aphidoidea</taxon>
        <taxon>Aphididae</taxon>
        <taxon>Aphidini</taxon>
        <taxon>Aphis</taxon>
        <taxon>Aphis</taxon>
    </lineage>
</organism>
<evidence type="ECO:0000256" key="2">
    <source>
        <dbReference type="ARBA" id="ARBA00022692"/>
    </source>
</evidence>
<sequence length="232" mass="26255">MMACDVSSSCLERVNPKNSAKLRNSPFSQQVQYHYIFTQNETKEKTYDNKEEALVTSSYLNYSPEVLPRRPEPEYIFLEGAGSKKRGRFELCFIEIGTWYTVGATIGTARGLHHGMKIVKRDKQNRTYNRTQLINNVLKHGGSVSNRFGTIFVYYSIFGIILEENRGDKYDNYNSIIAGTSAGLLYKSASGLRNCGIGGLIGFGLTMMYNLISSKFTVIEKLKKTTIHPENR</sequence>
<gene>
    <name evidence="5" type="ORF">APHIGO_LOCUS9093</name>
</gene>
<evidence type="ECO:0000256" key="4">
    <source>
        <dbReference type="ARBA" id="ARBA00023136"/>
    </source>
</evidence>
<accession>A0A9P0J9R5</accession>
<dbReference type="Pfam" id="PF02466">
    <property type="entry name" value="Tim17"/>
    <property type="match status" value="1"/>
</dbReference>
<protein>
    <recommendedName>
        <fullName evidence="7">Mitochondrial import inner membrane translocase subunit Tim23</fullName>
    </recommendedName>
</protein>
<dbReference type="GO" id="GO:0008320">
    <property type="term" value="F:protein transmembrane transporter activity"/>
    <property type="evidence" value="ECO:0007669"/>
    <property type="project" value="TreeGrafter"/>
</dbReference>
<dbReference type="GO" id="GO:0030150">
    <property type="term" value="P:protein import into mitochondrial matrix"/>
    <property type="evidence" value="ECO:0007669"/>
    <property type="project" value="TreeGrafter"/>
</dbReference>
<dbReference type="Proteomes" id="UP001154329">
    <property type="component" value="Chromosome 3"/>
</dbReference>
<dbReference type="EMBL" id="OU899036">
    <property type="protein sequence ID" value="CAH1732632.1"/>
    <property type="molecule type" value="Genomic_DNA"/>
</dbReference>
<comment type="subcellular location">
    <subcellularLocation>
        <location evidence="1">Membrane</location>
        <topology evidence="1">Multi-pass membrane protein</topology>
    </subcellularLocation>
</comment>
<dbReference type="GO" id="GO:0005744">
    <property type="term" value="C:TIM23 mitochondrial import inner membrane translocase complex"/>
    <property type="evidence" value="ECO:0007669"/>
    <property type="project" value="TreeGrafter"/>
</dbReference>
<keyword evidence="2" id="KW-0812">Transmembrane</keyword>
<keyword evidence="3" id="KW-1133">Transmembrane helix</keyword>
<evidence type="ECO:0008006" key="7">
    <source>
        <dbReference type="Google" id="ProtNLM"/>
    </source>
</evidence>
<evidence type="ECO:0000313" key="5">
    <source>
        <dbReference type="EMBL" id="CAH1732632.1"/>
    </source>
</evidence>
<dbReference type="InterPro" id="IPR045238">
    <property type="entry name" value="Tim23-like"/>
</dbReference>
<keyword evidence="4" id="KW-0472">Membrane</keyword>
<evidence type="ECO:0000256" key="1">
    <source>
        <dbReference type="ARBA" id="ARBA00004141"/>
    </source>
</evidence>
<dbReference type="PANTHER" id="PTHR15371">
    <property type="entry name" value="TIM23"/>
    <property type="match status" value="1"/>
</dbReference>
<proteinExistence type="predicted"/>
<dbReference type="AlphaFoldDB" id="A0A9P0J9R5"/>
<dbReference type="PANTHER" id="PTHR15371:SF0">
    <property type="entry name" value="SD19278P"/>
    <property type="match status" value="1"/>
</dbReference>